<accession>A0AAW2ENZ2</accession>
<keyword evidence="2" id="KW-1185">Reference proteome</keyword>
<evidence type="ECO:0000313" key="1">
    <source>
        <dbReference type="EMBL" id="KAL0104867.1"/>
    </source>
</evidence>
<dbReference type="Proteomes" id="UP001430953">
    <property type="component" value="Unassembled WGS sequence"/>
</dbReference>
<reference evidence="1 2" key="1">
    <citation type="submission" date="2023-03" db="EMBL/GenBank/DDBJ databases">
        <title>High recombination rates correlate with genetic variation in Cardiocondyla obscurior ants.</title>
        <authorList>
            <person name="Errbii M."/>
        </authorList>
    </citation>
    <scope>NUCLEOTIDE SEQUENCE [LARGE SCALE GENOMIC DNA]</scope>
    <source>
        <strain evidence="1">Alpha-2009</strain>
        <tissue evidence="1">Whole body</tissue>
    </source>
</reference>
<dbReference type="EMBL" id="JADYXP020000019">
    <property type="protein sequence ID" value="KAL0104867.1"/>
    <property type="molecule type" value="Genomic_DNA"/>
</dbReference>
<evidence type="ECO:0000313" key="2">
    <source>
        <dbReference type="Proteomes" id="UP001430953"/>
    </source>
</evidence>
<gene>
    <name evidence="1" type="ORF">PUN28_016483</name>
</gene>
<organism evidence="1 2">
    <name type="scientific">Cardiocondyla obscurior</name>
    <dbReference type="NCBI Taxonomy" id="286306"/>
    <lineage>
        <taxon>Eukaryota</taxon>
        <taxon>Metazoa</taxon>
        <taxon>Ecdysozoa</taxon>
        <taxon>Arthropoda</taxon>
        <taxon>Hexapoda</taxon>
        <taxon>Insecta</taxon>
        <taxon>Pterygota</taxon>
        <taxon>Neoptera</taxon>
        <taxon>Endopterygota</taxon>
        <taxon>Hymenoptera</taxon>
        <taxon>Apocrita</taxon>
        <taxon>Aculeata</taxon>
        <taxon>Formicoidea</taxon>
        <taxon>Formicidae</taxon>
        <taxon>Myrmicinae</taxon>
        <taxon>Cardiocondyla</taxon>
    </lineage>
</organism>
<protein>
    <submittedName>
        <fullName evidence="1">Uncharacterized protein</fullName>
    </submittedName>
</protein>
<sequence>MSPYRKRFALPFNENYILLPILCVRRTLVTTFSFLKVSSARTRFKRSERKLVNSDGRSNNLRGGGGLGKASCNNGAASEIVAAASTVVKKIVVTADIILYEP</sequence>
<proteinExistence type="predicted"/>
<dbReference type="AlphaFoldDB" id="A0AAW2ENZ2"/>
<name>A0AAW2ENZ2_9HYME</name>
<comment type="caution">
    <text evidence="1">The sequence shown here is derived from an EMBL/GenBank/DDBJ whole genome shotgun (WGS) entry which is preliminary data.</text>
</comment>